<keyword evidence="4" id="KW-0862">Zinc</keyword>
<evidence type="ECO:0000256" key="3">
    <source>
        <dbReference type="ARBA" id="ARBA00022801"/>
    </source>
</evidence>
<evidence type="ECO:0000256" key="6">
    <source>
        <dbReference type="SAM" id="MobiDB-lite"/>
    </source>
</evidence>
<dbReference type="Gene3D" id="3.40.50.10310">
    <property type="entry name" value="Creatininase"/>
    <property type="match status" value="1"/>
</dbReference>
<dbReference type="InterPro" id="IPR024087">
    <property type="entry name" value="Creatininase-like_sf"/>
</dbReference>
<evidence type="ECO:0000256" key="1">
    <source>
        <dbReference type="ARBA" id="ARBA00001947"/>
    </source>
</evidence>
<dbReference type="PANTHER" id="PTHR35005">
    <property type="entry name" value="3-DEHYDRO-SCYLLO-INOSOSE HYDROLASE"/>
    <property type="match status" value="1"/>
</dbReference>
<accession>A0ABW9SJS7</accession>
<gene>
    <name evidence="7" type="ORF">GM655_06195</name>
</gene>
<dbReference type="SUPFAM" id="SSF102215">
    <property type="entry name" value="Creatininase"/>
    <property type="match status" value="1"/>
</dbReference>
<feature type="region of interest" description="Disordered" evidence="6">
    <location>
        <begin position="221"/>
        <end position="241"/>
    </location>
</feature>
<evidence type="ECO:0000256" key="5">
    <source>
        <dbReference type="ARBA" id="ARBA00024029"/>
    </source>
</evidence>
<protein>
    <submittedName>
        <fullName evidence="7">Creatininase family protein</fullName>
    </submittedName>
</protein>
<dbReference type="EMBL" id="WNKW01000001">
    <property type="protein sequence ID" value="MTW32417.1"/>
    <property type="molecule type" value="Genomic_DNA"/>
</dbReference>
<keyword evidence="2" id="KW-0479">Metal-binding</keyword>
<evidence type="ECO:0000256" key="4">
    <source>
        <dbReference type="ARBA" id="ARBA00022833"/>
    </source>
</evidence>
<reference evidence="7 8" key="1">
    <citation type="submission" date="2019-11" db="EMBL/GenBank/DDBJ databases">
        <title>Type strains purchased from KCTC, JCM and DSMZ.</title>
        <authorList>
            <person name="Lu H."/>
        </authorList>
    </citation>
    <scope>NUCLEOTIDE SEQUENCE [LARGE SCALE GENOMIC DNA]</scope>
    <source>
        <strain evidence="7 8">DSM 103461</strain>
    </source>
</reference>
<dbReference type="PANTHER" id="PTHR35005:SF1">
    <property type="entry name" value="2-AMINO-5-FORMYLAMINO-6-RIBOSYLAMINOPYRIMIDIN-4(3H)-ONE 5'-MONOPHOSPHATE DEFORMYLASE"/>
    <property type="match status" value="1"/>
</dbReference>
<sequence>MTVQATPAGSLPPAPALSSATPAMLASVTLEQLSSSELRERIAAGSTTVIVPVGGTEQSGPYLVLGKHNVRALYLAQHIALRLGHTIVAPVVAYVPEGEIKPPAGHMRFSGTISIPEATFESLLEATARSLRQHGFRDVIFIGDHGGYQKNLSKVAQKLNQSWAADAGCRAYALLDYYQAAQSTYVAELKSRGYSEAEIGTHAGLADTALTLAVDKSLVRSDAMARQPKPGAADGVQGDPRRASAELGQLGLQRIVDSSVTRLRNYLNERESRASTSSHRN</sequence>
<name>A0ABW9SJS7_9BURK</name>
<dbReference type="Pfam" id="PF02633">
    <property type="entry name" value="Creatininase"/>
    <property type="match status" value="1"/>
</dbReference>
<proteinExistence type="inferred from homology"/>
<organism evidence="7 8">
    <name type="scientific">Pseudoduganella danionis</name>
    <dbReference type="NCBI Taxonomy" id="1890295"/>
    <lineage>
        <taxon>Bacteria</taxon>
        <taxon>Pseudomonadati</taxon>
        <taxon>Pseudomonadota</taxon>
        <taxon>Betaproteobacteria</taxon>
        <taxon>Burkholderiales</taxon>
        <taxon>Oxalobacteraceae</taxon>
        <taxon>Telluria group</taxon>
        <taxon>Pseudoduganella</taxon>
    </lineage>
</organism>
<evidence type="ECO:0000313" key="7">
    <source>
        <dbReference type="EMBL" id="MTW32417.1"/>
    </source>
</evidence>
<keyword evidence="8" id="KW-1185">Reference proteome</keyword>
<comment type="similarity">
    <text evidence="5">Belongs to the creatininase superfamily.</text>
</comment>
<comment type="caution">
    <text evidence="7">The sequence shown here is derived from an EMBL/GenBank/DDBJ whole genome shotgun (WGS) entry which is preliminary data.</text>
</comment>
<dbReference type="InterPro" id="IPR003785">
    <property type="entry name" value="Creatininase/forma_Hydrolase"/>
</dbReference>
<comment type="cofactor">
    <cofactor evidence="1">
        <name>Zn(2+)</name>
        <dbReference type="ChEBI" id="CHEBI:29105"/>
    </cofactor>
</comment>
<dbReference type="Proteomes" id="UP000735592">
    <property type="component" value="Unassembled WGS sequence"/>
</dbReference>
<evidence type="ECO:0000256" key="2">
    <source>
        <dbReference type="ARBA" id="ARBA00022723"/>
    </source>
</evidence>
<evidence type="ECO:0000313" key="8">
    <source>
        <dbReference type="Proteomes" id="UP000735592"/>
    </source>
</evidence>
<keyword evidence="3" id="KW-0378">Hydrolase</keyword>